<feature type="transmembrane region" description="Helical" evidence="1">
    <location>
        <begin position="32"/>
        <end position="54"/>
    </location>
</feature>
<reference evidence="2" key="1">
    <citation type="submission" date="2021-01" db="EMBL/GenBank/DDBJ databases">
        <title>Active Sulfur Cycling in an Early Earth Analoge.</title>
        <authorList>
            <person name="Hahn C.R."/>
            <person name="Youssef N.H."/>
            <person name="Elshahed M."/>
        </authorList>
    </citation>
    <scope>NUCLEOTIDE SEQUENCE</scope>
    <source>
        <strain evidence="2">Zod_Metabat.1151</strain>
    </source>
</reference>
<evidence type="ECO:0000256" key="1">
    <source>
        <dbReference type="SAM" id="Phobius"/>
    </source>
</evidence>
<proteinExistence type="predicted"/>
<name>A0A938YP98_9ARCH</name>
<dbReference type="AlphaFoldDB" id="A0A938YP98"/>
<feature type="transmembrane region" description="Helical" evidence="1">
    <location>
        <begin position="7"/>
        <end position="26"/>
    </location>
</feature>
<evidence type="ECO:0000313" key="3">
    <source>
        <dbReference type="Proteomes" id="UP000809243"/>
    </source>
</evidence>
<protein>
    <submittedName>
        <fullName evidence="2">Uncharacterized protein</fullName>
    </submittedName>
</protein>
<organism evidence="2 3">
    <name type="scientific">Candidatus Iainarchaeum sp</name>
    <dbReference type="NCBI Taxonomy" id="3101447"/>
    <lineage>
        <taxon>Archaea</taxon>
        <taxon>Candidatus Iainarchaeota</taxon>
        <taxon>Candidatus Iainarchaeia</taxon>
        <taxon>Candidatus Iainarchaeales</taxon>
        <taxon>Candidatus Iainarchaeaceae</taxon>
        <taxon>Candidatus Iainarchaeum</taxon>
    </lineage>
</organism>
<dbReference type="Proteomes" id="UP000809243">
    <property type="component" value="Unassembled WGS sequence"/>
</dbReference>
<evidence type="ECO:0000313" key="2">
    <source>
        <dbReference type="EMBL" id="MBN2067793.1"/>
    </source>
</evidence>
<dbReference type="EMBL" id="JAFGDB010000086">
    <property type="protein sequence ID" value="MBN2067793.1"/>
    <property type="molecule type" value="Genomic_DNA"/>
</dbReference>
<sequence length="63" mass="7160">MKFFEGFFALLAIAAGMLFAAFNFVLHQLLHASMVVGAAAIIALDIFAFLIWFVNWRYYPEGR</sequence>
<accession>A0A938YP98</accession>
<gene>
    <name evidence="2" type="ORF">JW744_04965</name>
</gene>
<keyword evidence="1" id="KW-0472">Membrane</keyword>
<keyword evidence="1" id="KW-0812">Transmembrane</keyword>
<keyword evidence="1" id="KW-1133">Transmembrane helix</keyword>
<comment type="caution">
    <text evidence="2">The sequence shown here is derived from an EMBL/GenBank/DDBJ whole genome shotgun (WGS) entry which is preliminary data.</text>
</comment>